<accession>A0A841AXD2</accession>
<dbReference type="Pfam" id="PF00005">
    <property type="entry name" value="ABC_tran"/>
    <property type="match status" value="1"/>
</dbReference>
<feature type="transmembrane region" description="Helical" evidence="7">
    <location>
        <begin position="172"/>
        <end position="189"/>
    </location>
</feature>
<evidence type="ECO:0000256" key="1">
    <source>
        <dbReference type="ARBA" id="ARBA00004651"/>
    </source>
</evidence>
<feature type="transmembrane region" description="Helical" evidence="7">
    <location>
        <begin position="64"/>
        <end position="84"/>
    </location>
</feature>
<keyword evidence="11" id="KW-1185">Reference proteome</keyword>
<dbReference type="InterPro" id="IPR027417">
    <property type="entry name" value="P-loop_NTPase"/>
</dbReference>
<dbReference type="RefSeq" id="WP_184892490.1">
    <property type="nucleotide sequence ID" value="NZ_JACHMX010000001.1"/>
</dbReference>
<dbReference type="PANTHER" id="PTHR24221:SF654">
    <property type="entry name" value="ATP-BINDING CASSETTE SUB-FAMILY B MEMBER 6"/>
    <property type="match status" value="1"/>
</dbReference>
<dbReference type="InterPro" id="IPR039421">
    <property type="entry name" value="Type_1_exporter"/>
</dbReference>
<feature type="domain" description="ABC transmembrane type-1" evidence="9">
    <location>
        <begin position="33"/>
        <end position="313"/>
    </location>
</feature>
<evidence type="ECO:0000259" key="9">
    <source>
        <dbReference type="PROSITE" id="PS50929"/>
    </source>
</evidence>
<dbReference type="InterPro" id="IPR003593">
    <property type="entry name" value="AAA+_ATPase"/>
</dbReference>
<evidence type="ECO:0000256" key="2">
    <source>
        <dbReference type="ARBA" id="ARBA00022692"/>
    </source>
</evidence>
<dbReference type="Proteomes" id="UP000580861">
    <property type="component" value="Unassembled WGS sequence"/>
</dbReference>
<evidence type="ECO:0000256" key="5">
    <source>
        <dbReference type="ARBA" id="ARBA00022989"/>
    </source>
</evidence>
<dbReference type="InterPro" id="IPR003439">
    <property type="entry name" value="ABC_transporter-like_ATP-bd"/>
</dbReference>
<evidence type="ECO:0000256" key="6">
    <source>
        <dbReference type="ARBA" id="ARBA00023136"/>
    </source>
</evidence>
<comment type="caution">
    <text evidence="10">The sequence shown here is derived from an EMBL/GenBank/DDBJ whole genome shotgun (WGS) entry which is preliminary data.</text>
</comment>
<evidence type="ECO:0000256" key="4">
    <source>
        <dbReference type="ARBA" id="ARBA00022840"/>
    </source>
</evidence>
<evidence type="ECO:0000259" key="8">
    <source>
        <dbReference type="PROSITE" id="PS50893"/>
    </source>
</evidence>
<dbReference type="GO" id="GO:0016887">
    <property type="term" value="F:ATP hydrolysis activity"/>
    <property type="evidence" value="ECO:0007669"/>
    <property type="project" value="InterPro"/>
</dbReference>
<dbReference type="CDD" id="cd07346">
    <property type="entry name" value="ABC_6TM_exporters"/>
    <property type="match status" value="1"/>
</dbReference>
<dbReference type="SUPFAM" id="SSF90123">
    <property type="entry name" value="ABC transporter transmembrane region"/>
    <property type="match status" value="1"/>
</dbReference>
<gene>
    <name evidence="10" type="ORF">HDA45_001122</name>
</gene>
<dbReference type="GO" id="GO:0005886">
    <property type="term" value="C:plasma membrane"/>
    <property type="evidence" value="ECO:0007669"/>
    <property type="project" value="UniProtKB-SubCell"/>
</dbReference>
<keyword evidence="6 7" id="KW-0472">Membrane</keyword>
<dbReference type="GO" id="GO:0034040">
    <property type="term" value="F:ATPase-coupled lipid transmembrane transporter activity"/>
    <property type="evidence" value="ECO:0007669"/>
    <property type="project" value="TreeGrafter"/>
</dbReference>
<keyword evidence="4" id="KW-0067">ATP-binding</keyword>
<keyword evidence="5 7" id="KW-1133">Transmembrane helix</keyword>
<dbReference type="Gene3D" id="3.40.50.300">
    <property type="entry name" value="P-loop containing nucleotide triphosphate hydrolases"/>
    <property type="match status" value="1"/>
</dbReference>
<dbReference type="AlphaFoldDB" id="A0A841AXD2"/>
<evidence type="ECO:0000313" key="11">
    <source>
        <dbReference type="Proteomes" id="UP000580861"/>
    </source>
</evidence>
<reference evidence="10 11" key="1">
    <citation type="submission" date="2020-08" db="EMBL/GenBank/DDBJ databases">
        <title>Sequencing the genomes of 1000 actinobacteria strains.</title>
        <authorList>
            <person name="Klenk H.-P."/>
        </authorList>
    </citation>
    <scope>NUCLEOTIDE SEQUENCE [LARGE SCALE GENOMIC DNA]</scope>
    <source>
        <strain evidence="10 11">DSM 45272</strain>
    </source>
</reference>
<dbReference type="PROSITE" id="PS50929">
    <property type="entry name" value="ABC_TM1F"/>
    <property type="match status" value="1"/>
</dbReference>
<dbReference type="SMART" id="SM00382">
    <property type="entry name" value="AAA"/>
    <property type="match status" value="1"/>
</dbReference>
<keyword evidence="3" id="KW-0547">Nucleotide-binding</keyword>
<feature type="domain" description="ABC transporter" evidence="8">
    <location>
        <begin position="346"/>
        <end position="562"/>
    </location>
</feature>
<dbReference type="Gene3D" id="1.20.1560.10">
    <property type="entry name" value="ABC transporter type 1, transmembrane domain"/>
    <property type="match status" value="1"/>
</dbReference>
<feature type="transmembrane region" description="Helical" evidence="7">
    <location>
        <begin position="29"/>
        <end position="52"/>
    </location>
</feature>
<dbReference type="SUPFAM" id="SSF52540">
    <property type="entry name" value="P-loop containing nucleoside triphosphate hydrolases"/>
    <property type="match status" value="1"/>
</dbReference>
<dbReference type="Pfam" id="PF00664">
    <property type="entry name" value="ABC_membrane"/>
    <property type="match status" value="1"/>
</dbReference>
<dbReference type="GO" id="GO:0140359">
    <property type="term" value="F:ABC-type transporter activity"/>
    <property type="evidence" value="ECO:0007669"/>
    <property type="project" value="InterPro"/>
</dbReference>
<feature type="transmembrane region" description="Helical" evidence="7">
    <location>
        <begin position="149"/>
        <end position="166"/>
    </location>
</feature>
<dbReference type="PANTHER" id="PTHR24221">
    <property type="entry name" value="ATP-BINDING CASSETTE SUB-FAMILY B"/>
    <property type="match status" value="1"/>
</dbReference>
<evidence type="ECO:0000256" key="7">
    <source>
        <dbReference type="SAM" id="Phobius"/>
    </source>
</evidence>
<dbReference type="PROSITE" id="PS00211">
    <property type="entry name" value="ABC_TRANSPORTER_1"/>
    <property type="match status" value="1"/>
</dbReference>
<dbReference type="InterPro" id="IPR011527">
    <property type="entry name" value="ABC1_TM_dom"/>
</dbReference>
<proteinExistence type="predicted"/>
<dbReference type="PROSITE" id="PS50893">
    <property type="entry name" value="ABC_TRANSPORTER_2"/>
    <property type="match status" value="1"/>
</dbReference>
<dbReference type="InterPro" id="IPR017871">
    <property type="entry name" value="ABC_transporter-like_CS"/>
</dbReference>
<dbReference type="InterPro" id="IPR036640">
    <property type="entry name" value="ABC1_TM_sf"/>
</dbReference>
<evidence type="ECO:0000256" key="3">
    <source>
        <dbReference type="ARBA" id="ARBA00022741"/>
    </source>
</evidence>
<name>A0A841AXD2_9PSEU</name>
<protein>
    <submittedName>
        <fullName evidence="10">ABC-type multidrug transport system fused ATPase/permease subunit</fullName>
    </submittedName>
</protein>
<comment type="subcellular location">
    <subcellularLocation>
        <location evidence="1">Cell membrane</location>
        <topology evidence="1">Multi-pass membrane protein</topology>
    </subcellularLocation>
</comment>
<evidence type="ECO:0000313" key="10">
    <source>
        <dbReference type="EMBL" id="MBB5851035.1"/>
    </source>
</evidence>
<dbReference type="GO" id="GO:0005524">
    <property type="term" value="F:ATP binding"/>
    <property type="evidence" value="ECO:0007669"/>
    <property type="project" value="UniProtKB-KW"/>
</dbReference>
<organism evidence="10 11">
    <name type="scientific">Amycolatopsis umgeniensis</name>
    <dbReference type="NCBI Taxonomy" id="336628"/>
    <lineage>
        <taxon>Bacteria</taxon>
        <taxon>Bacillati</taxon>
        <taxon>Actinomycetota</taxon>
        <taxon>Actinomycetes</taxon>
        <taxon>Pseudonocardiales</taxon>
        <taxon>Pseudonocardiaceae</taxon>
        <taxon>Amycolatopsis</taxon>
    </lineage>
</organism>
<keyword evidence="2 7" id="KW-0812">Transmembrane</keyword>
<dbReference type="EMBL" id="JACHMX010000001">
    <property type="protein sequence ID" value="MBB5851035.1"/>
    <property type="molecule type" value="Genomic_DNA"/>
</dbReference>
<feature type="transmembrane region" description="Helical" evidence="7">
    <location>
        <begin position="278"/>
        <end position="298"/>
    </location>
</feature>
<sequence length="562" mass="60920">MPEAIVLSERPEQKGVLRRAWPFLKPHRAILSLAIGLGTAATLALTLIPSVVGWAVERVAQKDLAGLYTAAGVFAALVLARLILLRTGEIWLARAGERVVASLRDLVVSRLATAPLRFLETQRSGDLLRRSTAEIADLASFVRADLPDLLSVTGYLIFTTVLLLLYSWQLTLVVVLVFIPLSVLIMRWFQRGATTAFAAEAAAQGAVAATYREGIQARELLTSRGAEQQWRDRFDRDKETLRRTTLRSEFVVLRTGGVTLAQALADATILVVGGGLVLAWGMPLSTVAVFVVAMRQLFDSTNQLTNLIGQLQTSRVGLARLLNLLDTTERPPRTGNGTVLPERGTLEASGLRFSYVDGISVLNDVSCTFPPGARTGLVGPTGSGKTTLAKILAGLYPTDGGTVRYSGIPLDEIAPDELRSRIMLVPQRVHVVTGTLRENFRLVPEPPPDDRIDWALERLGLREWVARLPEGLDTPVSAAADTLSAGERQLIGLVRAALVDPAVLILDEATADVDPETGDRIERALDRLHADRSLIIIAHRQSTIDRLPRAVRLDAGRVTVGG</sequence>